<evidence type="ECO:0000313" key="2">
    <source>
        <dbReference type="Proteomes" id="UP000199114"/>
    </source>
</evidence>
<sequence length="217" mass="24902">MGIKISVPSWFYAICCYPFRRNSDHVCTYQIIRKTMNPIHITEQPHEQVNGQVYDYLVESNQETIENRLIDGESFDDIVAAVTVLSVSRTQARGEEFVYEEDVEWALQTLRFKFPFPIPFLPPDRSKYLTQRARESLFDGLSEQDSDIPAAIPATLFEDDSPSLLNLLVPYSPPEYDDETTEPLLVTIDRLIESLGEEEALQYLDDLNPSTPLMQVC</sequence>
<organism evidence="1 2">
    <name type="scientific">Natrinema salaciae</name>
    <dbReference type="NCBI Taxonomy" id="1186196"/>
    <lineage>
        <taxon>Archaea</taxon>
        <taxon>Methanobacteriati</taxon>
        <taxon>Methanobacteriota</taxon>
        <taxon>Stenosarchaea group</taxon>
        <taxon>Halobacteria</taxon>
        <taxon>Halobacteriales</taxon>
        <taxon>Natrialbaceae</taxon>
        <taxon>Natrinema</taxon>
    </lineage>
</organism>
<name>A0A1H9ET38_9EURY</name>
<proteinExistence type="predicted"/>
<dbReference type="EMBL" id="FOFD01000002">
    <property type="protein sequence ID" value="SEQ28916.1"/>
    <property type="molecule type" value="Genomic_DNA"/>
</dbReference>
<reference evidence="2" key="1">
    <citation type="submission" date="2016-10" db="EMBL/GenBank/DDBJ databases">
        <authorList>
            <person name="Varghese N."/>
            <person name="Submissions S."/>
        </authorList>
    </citation>
    <scope>NUCLEOTIDE SEQUENCE [LARGE SCALE GENOMIC DNA]</scope>
    <source>
        <strain evidence="2">DSM 25055</strain>
    </source>
</reference>
<keyword evidence="2" id="KW-1185">Reference proteome</keyword>
<accession>A0A1H9ET38</accession>
<dbReference type="Proteomes" id="UP000199114">
    <property type="component" value="Unassembled WGS sequence"/>
</dbReference>
<gene>
    <name evidence="1" type="ORF">SAMN04489841_1377</name>
</gene>
<evidence type="ECO:0000313" key="1">
    <source>
        <dbReference type="EMBL" id="SEQ28916.1"/>
    </source>
</evidence>
<protein>
    <submittedName>
        <fullName evidence="1">Uncharacterized protein</fullName>
    </submittedName>
</protein>
<dbReference type="AlphaFoldDB" id="A0A1H9ET38"/>